<dbReference type="AlphaFoldDB" id="A0A812PHL5"/>
<accession>A0A812PHL5</accession>
<dbReference type="OrthoDB" id="407902at2759"/>
<proteinExistence type="predicted"/>
<reference evidence="1" key="1">
    <citation type="submission" date="2021-02" db="EMBL/GenBank/DDBJ databases">
        <authorList>
            <person name="Dougan E. K."/>
            <person name="Rhodes N."/>
            <person name="Thang M."/>
            <person name="Chan C."/>
        </authorList>
    </citation>
    <scope>NUCLEOTIDE SEQUENCE</scope>
</reference>
<dbReference type="Proteomes" id="UP000649617">
    <property type="component" value="Unassembled WGS sequence"/>
</dbReference>
<protein>
    <submittedName>
        <fullName evidence="1">Uncharacterized protein</fullName>
    </submittedName>
</protein>
<gene>
    <name evidence="1" type="ORF">SPIL2461_LOCUS8725</name>
</gene>
<comment type="caution">
    <text evidence="1">The sequence shown here is derived from an EMBL/GenBank/DDBJ whole genome shotgun (WGS) entry which is preliminary data.</text>
</comment>
<dbReference type="EMBL" id="CAJNIZ010014525">
    <property type="protein sequence ID" value="CAE7363069.1"/>
    <property type="molecule type" value="Genomic_DNA"/>
</dbReference>
<evidence type="ECO:0000313" key="2">
    <source>
        <dbReference type="Proteomes" id="UP000649617"/>
    </source>
</evidence>
<keyword evidence="2" id="KW-1185">Reference proteome</keyword>
<name>A0A812PHL5_SYMPI</name>
<organism evidence="1 2">
    <name type="scientific">Symbiodinium pilosum</name>
    <name type="common">Dinoflagellate</name>
    <dbReference type="NCBI Taxonomy" id="2952"/>
    <lineage>
        <taxon>Eukaryota</taxon>
        <taxon>Sar</taxon>
        <taxon>Alveolata</taxon>
        <taxon>Dinophyceae</taxon>
        <taxon>Suessiales</taxon>
        <taxon>Symbiodiniaceae</taxon>
        <taxon>Symbiodinium</taxon>
    </lineage>
</organism>
<sequence length="397" mass="44976">MAKKVKWPKPYTAKIAMCDPETQTTSKKSLAIMLPHELQWAVLKWNQGLDARGRLLNWQSVRADVRQRVASSVETLRLNPEALMIWGLWIDGAPVKYDRSESLEMFSLNLPHLNQTAASTMRFPVTRINKIFASKDGQTAHDIMAVTQWSFHCMAEGCFPQVDHTGVGLSTFEVDWLHACDLGVGADLFGNLLFLVCKHNSGSTEEQRVASVWRDIKQWYVQNQVANQFQSIAKLMIRKKASSSPKLRGKAAEIRSLIPWAVDITERLFGDADPSSEEGTCRLAAQHLNTGYGQLSTATFNPEILSYACRKFLLLYTALEVHGQESCRWRFKPKFHLWQHLCESTESAPSLYWTYDDEDWGGTVGKMSVRRGGKNQAFTLSANVLTKFRAQNKIPEF</sequence>
<evidence type="ECO:0000313" key="1">
    <source>
        <dbReference type="EMBL" id="CAE7363069.1"/>
    </source>
</evidence>